<name>A0A496PMT8_9MICC</name>
<sequence length="79" mass="8634">MTTTDYERRIAQANPGLRKGKVQRLANRIAKRAASGIAAERARIQEMGESAWFENQLRILGIHADTTARDAVAIVEAGA</sequence>
<dbReference type="EMBL" id="QQXL01000001">
    <property type="protein sequence ID" value="RKW71789.1"/>
    <property type="molecule type" value="Genomic_DNA"/>
</dbReference>
<protein>
    <submittedName>
        <fullName evidence="1">Uncharacterized protein</fullName>
    </submittedName>
</protein>
<comment type="caution">
    <text evidence="1">The sequence shown here is derived from an EMBL/GenBank/DDBJ whole genome shotgun (WGS) entry which is preliminary data.</text>
</comment>
<dbReference type="RefSeq" id="WP_121484052.1">
    <property type="nucleotide sequence ID" value="NZ_QQXL01000001.1"/>
</dbReference>
<evidence type="ECO:0000313" key="2">
    <source>
        <dbReference type="Proteomes" id="UP000273119"/>
    </source>
</evidence>
<reference evidence="1 2" key="1">
    <citation type="submission" date="2018-07" db="EMBL/GenBank/DDBJ databases">
        <title>Arthrobacter sp. nov., isolated from raw cow's milk with high bacterial count.</title>
        <authorList>
            <person name="Hahne J."/>
            <person name="Isele D."/>
            <person name="Lipski A."/>
        </authorList>
    </citation>
    <scope>NUCLEOTIDE SEQUENCE [LARGE SCALE GENOMIC DNA]</scope>
    <source>
        <strain evidence="1 2">JZ R-183</strain>
    </source>
</reference>
<accession>A0A496PMT8</accession>
<organism evidence="1 2">
    <name type="scientific">Galactobacter caseinivorans</name>
    <dbReference type="NCBI Taxonomy" id="2676123"/>
    <lineage>
        <taxon>Bacteria</taxon>
        <taxon>Bacillati</taxon>
        <taxon>Actinomycetota</taxon>
        <taxon>Actinomycetes</taxon>
        <taxon>Micrococcales</taxon>
        <taxon>Micrococcaceae</taxon>
        <taxon>Galactobacter</taxon>
    </lineage>
</organism>
<dbReference type="AlphaFoldDB" id="A0A496PMT8"/>
<proteinExistence type="predicted"/>
<dbReference type="Proteomes" id="UP000273119">
    <property type="component" value="Unassembled WGS sequence"/>
</dbReference>
<keyword evidence="2" id="KW-1185">Reference proteome</keyword>
<evidence type="ECO:0000313" key="1">
    <source>
        <dbReference type="EMBL" id="RKW71789.1"/>
    </source>
</evidence>
<gene>
    <name evidence="1" type="ORF">DWQ67_02875</name>
</gene>